<evidence type="ECO:0000259" key="7">
    <source>
        <dbReference type="Pfam" id="PF19289"/>
    </source>
</evidence>
<dbReference type="InterPro" id="IPR025502">
    <property type="entry name" value="TldD"/>
</dbReference>
<proteinExistence type="inferred from homology"/>
<dbReference type="InterPro" id="IPR035068">
    <property type="entry name" value="TldD/PmbA_N"/>
</dbReference>
<evidence type="ECO:0000256" key="1">
    <source>
        <dbReference type="ARBA" id="ARBA00005836"/>
    </source>
</evidence>
<dbReference type="Pfam" id="PF19289">
    <property type="entry name" value="PmbA_TldD_3rd"/>
    <property type="match status" value="1"/>
</dbReference>
<keyword evidence="2" id="KW-0645">Protease</keyword>
<evidence type="ECO:0000259" key="8">
    <source>
        <dbReference type="Pfam" id="PF19290"/>
    </source>
</evidence>
<dbReference type="InterPro" id="IPR002510">
    <property type="entry name" value="Metalloprtase-TldD/E_N"/>
</dbReference>
<dbReference type="HOGENOM" id="CLU_026425_1_0_7"/>
<dbReference type="Pfam" id="PF01523">
    <property type="entry name" value="PmbA_TldD_1st"/>
    <property type="match status" value="1"/>
</dbReference>
<dbReference type="Gene3D" id="3.30.2290.10">
    <property type="entry name" value="PmbA/TldD superfamily"/>
    <property type="match status" value="1"/>
</dbReference>
<evidence type="ECO:0000256" key="2">
    <source>
        <dbReference type="ARBA" id="ARBA00022670"/>
    </source>
</evidence>
<dbReference type="KEGG" id="hoh:Hoch_3342"/>
<name>D0LV03_HALO1</name>
<dbReference type="AlphaFoldDB" id="D0LV03"/>
<dbReference type="OrthoDB" id="9803213at2"/>
<reference evidence="9 10" key="1">
    <citation type="journal article" date="2010" name="Stand. Genomic Sci.">
        <title>Complete genome sequence of Haliangium ochraceum type strain (SMP-2).</title>
        <authorList>
            <consortium name="US DOE Joint Genome Institute (JGI-PGF)"/>
            <person name="Ivanova N."/>
            <person name="Daum C."/>
            <person name="Lang E."/>
            <person name="Abt B."/>
            <person name="Kopitz M."/>
            <person name="Saunders E."/>
            <person name="Lapidus A."/>
            <person name="Lucas S."/>
            <person name="Glavina Del Rio T."/>
            <person name="Nolan M."/>
            <person name="Tice H."/>
            <person name="Copeland A."/>
            <person name="Cheng J.F."/>
            <person name="Chen F."/>
            <person name="Bruce D."/>
            <person name="Goodwin L."/>
            <person name="Pitluck S."/>
            <person name="Mavromatis K."/>
            <person name="Pati A."/>
            <person name="Mikhailova N."/>
            <person name="Chen A."/>
            <person name="Palaniappan K."/>
            <person name="Land M."/>
            <person name="Hauser L."/>
            <person name="Chang Y.J."/>
            <person name="Jeffries C.D."/>
            <person name="Detter J.C."/>
            <person name="Brettin T."/>
            <person name="Rohde M."/>
            <person name="Goker M."/>
            <person name="Bristow J."/>
            <person name="Markowitz V."/>
            <person name="Eisen J.A."/>
            <person name="Hugenholtz P."/>
            <person name="Kyrpides N.C."/>
            <person name="Klenk H.P."/>
        </authorList>
    </citation>
    <scope>NUCLEOTIDE SEQUENCE [LARGE SCALE GENOMIC DNA]</scope>
    <source>
        <strain evidence="10">DSM 14365 / CIP 107738 / JCM 11303 / AJ 13395 / SMP-2</strain>
    </source>
</reference>
<comment type="similarity">
    <text evidence="1">Belongs to the peptidase U62 family.</text>
</comment>
<dbReference type="InterPro" id="IPR036059">
    <property type="entry name" value="TldD/PmbA_sf"/>
</dbReference>
<evidence type="ECO:0000256" key="3">
    <source>
        <dbReference type="ARBA" id="ARBA00022801"/>
    </source>
</evidence>
<keyword evidence="4" id="KW-0482">Metalloprotease</keyword>
<keyword evidence="3" id="KW-0378">Hydrolase</keyword>
<dbReference type="PANTHER" id="PTHR30624">
    <property type="entry name" value="UNCHARACTERIZED PROTEIN TLDD AND PMBA"/>
    <property type="match status" value="1"/>
</dbReference>
<protein>
    <submittedName>
        <fullName evidence="9">Peptidase U62 modulator of DNA gyrase</fullName>
    </submittedName>
</protein>
<evidence type="ECO:0000256" key="5">
    <source>
        <dbReference type="SAM" id="MobiDB-lite"/>
    </source>
</evidence>
<dbReference type="SUPFAM" id="SSF111283">
    <property type="entry name" value="Putative modulator of DNA gyrase, PmbA/TldD"/>
    <property type="match status" value="1"/>
</dbReference>
<dbReference type="EMBL" id="CP001804">
    <property type="protein sequence ID" value="ACY15844.1"/>
    <property type="molecule type" value="Genomic_DNA"/>
</dbReference>
<dbReference type="GO" id="GO:0006508">
    <property type="term" value="P:proteolysis"/>
    <property type="evidence" value="ECO:0007669"/>
    <property type="project" value="UniProtKB-KW"/>
</dbReference>
<feature type="domain" description="Metalloprotease TldD/E N-terminal" evidence="6">
    <location>
        <begin position="44"/>
        <end position="108"/>
    </location>
</feature>
<dbReference type="RefSeq" id="WP_012828444.1">
    <property type="nucleotide sequence ID" value="NC_013440.1"/>
</dbReference>
<dbReference type="InterPro" id="IPR045569">
    <property type="entry name" value="Metalloprtase-TldD/E_C"/>
</dbReference>
<gene>
    <name evidence="9" type="ordered locus">Hoch_3342</name>
</gene>
<dbReference type="GO" id="GO:0005829">
    <property type="term" value="C:cytosol"/>
    <property type="evidence" value="ECO:0007669"/>
    <property type="project" value="TreeGrafter"/>
</dbReference>
<accession>D0LV03</accession>
<evidence type="ECO:0000313" key="10">
    <source>
        <dbReference type="Proteomes" id="UP000001880"/>
    </source>
</evidence>
<dbReference type="PIRSF" id="PIRSF004919">
    <property type="entry name" value="TldD"/>
    <property type="match status" value="1"/>
</dbReference>
<dbReference type="STRING" id="502025.Hoch_3342"/>
<feature type="domain" description="Metalloprotease TldD/E C-terminal" evidence="7">
    <location>
        <begin position="254"/>
        <end position="487"/>
    </location>
</feature>
<dbReference type="eggNOG" id="COG0312">
    <property type="taxonomic scope" value="Bacteria"/>
</dbReference>
<evidence type="ECO:0000259" key="6">
    <source>
        <dbReference type="Pfam" id="PF01523"/>
    </source>
</evidence>
<organism evidence="9 10">
    <name type="scientific">Haliangium ochraceum (strain DSM 14365 / JCM 11303 / SMP-2)</name>
    <dbReference type="NCBI Taxonomy" id="502025"/>
    <lineage>
        <taxon>Bacteria</taxon>
        <taxon>Pseudomonadati</taxon>
        <taxon>Myxococcota</taxon>
        <taxon>Polyangia</taxon>
        <taxon>Haliangiales</taxon>
        <taxon>Kofleriaceae</taxon>
        <taxon>Haliangium</taxon>
    </lineage>
</organism>
<dbReference type="InterPro" id="IPR051463">
    <property type="entry name" value="Peptidase_U62_metallo"/>
</dbReference>
<keyword evidence="10" id="KW-1185">Reference proteome</keyword>
<evidence type="ECO:0000256" key="4">
    <source>
        <dbReference type="ARBA" id="ARBA00023049"/>
    </source>
</evidence>
<feature type="domain" description="Metalloprotease TldD/E central" evidence="8">
    <location>
        <begin position="134"/>
        <end position="246"/>
    </location>
</feature>
<dbReference type="Proteomes" id="UP000001880">
    <property type="component" value="Chromosome"/>
</dbReference>
<dbReference type="Pfam" id="PF19290">
    <property type="entry name" value="PmbA_TldD_2nd"/>
    <property type="match status" value="1"/>
</dbReference>
<dbReference type="PANTHER" id="PTHR30624:SF4">
    <property type="entry name" value="METALLOPROTEASE TLDD"/>
    <property type="match status" value="1"/>
</dbReference>
<evidence type="ECO:0000313" key="9">
    <source>
        <dbReference type="EMBL" id="ACY15844.1"/>
    </source>
</evidence>
<sequence>MTGQTATVRPVPTAPFAPGGEREIDTQIAERLLRAALAAGGDYADLYFEYRIGADYVLEEERIKTVGRGVTLGLGVRVIKGDATGYAYTEDLSYERMEHAARIAGQIASSGGHHEPVAIAPLSLPSYYPVTTPSLAVPAADKLSLLRSADEAARKADSSIVKVEASFVEQLRETLVVTSDGRLSRDHMPLIRFGVRAVAEQGDKRQAGSSGGGGRYGLDYFAPGSDSARDGAWHGREAVRIALAMLDAREAPAGELPVVLAPGDSGILLHEAVGHGLEADFNRKATSNYSGQLGNLVASELCTVVDDGTVPHSRGSVNVDDEGNQTRENVLIENGKLVGYMHDRISAKHYGVDATGNGRRQSFRYMPMPRMTNTSLRPGQHDPEEIVSSVKRGIYAKRFSGGQVNISNGDFVFSLTESYLIEDGKLTAPLKGVNLIGNGPEVLRRVDMLGSDYELSDGIWTCGKDGQSVPVGVGTPSVKISHITVGGTQTA</sequence>
<dbReference type="InterPro" id="IPR045570">
    <property type="entry name" value="Metalloprtase-TldD/E_cen_dom"/>
</dbReference>
<feature type="region of interest" description="Disordered" evidence="5">
    <location>
        <begin position="1"/>
        <end position="20"/>
    </location>
</feature>
<dbReference type="GO" id="GO:0008237">
    <property type="term" value="F:metallopeptidase activity"/>
    <property type="evidence" value="ECO:0007669"/>
    <property type="project" value="UniProtKB-KW"/>
</dbReference>